<evidence type="ECO:0000313" key="3">
    <source>
        <dbReference type="Proteomes" id="UP000622166"/>
    </source>
</evidence>
<gene>
    <name evidence="2" type="ORF">GCM10010365_47900</name>
</gene>
<keyword evidence="3" id="KW-1185">Reference proteome</keyword>
<sequence>MRTLLTVLLSWLMPPSGRHRAENHPTSPARRHARHTPDPSRSPLPTPRSPYTVHEVIRADGFPVVRPYLLRHEEAVAAA</sequence>
<dbReference type="EMBL" id="BMVW01000010">
    <property type="protein sequence ID" value="GGZ22123.1"/>
    <property type="molecule type" value="Genomic_DNA"/>
</dbReference>
<evidence type="ECO:0000256" key="1">
    <source>
        <dbReference type="SAM" id="MobiDB-lite"/>
    </source>
</evidence>
<reference evidence="2" key="2">
    <citation type="submission" date="2020-09" db="EMBL/GenBank/DDBJ databases">
        <authorList>
            <person name="Sun Q."/>
            <person name="Ohkuma M."/>
        </authorList>
    </citation>
    <scope>NUCLEOTIDE SEQUENCE</scope>
    <source>
        <strain evidence="2">JCM 4815</strain>
    </source>
</reference>
<organism evidence="2 3">
    <name type="scientific">Streptomyces poonensis</name>
    <dbReference type="NCBI Taxonomy" id="68255"/>
    <lineage>
        <taxon>Bacteria</taxon>
        <taxon>Bacillati</taxon>
        <taxon>Actinomycetota</taxon>
        <taxon>Actinomycetes</taxon>
        <taxon>Kitasatosporales</taxon>
        <taxon>Streptomycetaceae</taxon>
        <taxon>Streptomyces</taxon>
    </lineage>
</organism>
<comment type="caution">
    <text evidence="2">The sequence shown here is derived from an EMBL/GenBank/DDBJ whole genome shotgun (WGS) entry which is preliminary data.</text>
</comment>
<dbReference type="Proteomes" id="UP000622166">
    <property type="component" value="Unassembled WGS sequence"/>
</dbReference>
<proteinExistence type="predicted"/>
<evidence type="ECO:0000313" key="2">
    <source>
        <dbReference type="EMBL" id="GGZ22123.1"/>
    </source>
</evidence>
<dbReference type="AlphaFoldDB" id="A0A918UN52"/>
<reference evidence="2" key="1">
    <citation type="journal article" date="2014" name="Int. J. Syst. Evol. Microbiol.">
        <title>Complete genome sequence of Corynebacterium casei LMG S-19264T (=DSM 44701T), isolated from a smear-ripened cheese.</title>
        <authorList>
            <consortium name="US DOE Joint Genome Institute (JGI-PGF)"/>
            <person name="Walter F."/>
            <person name="Albersmeier A."/>
            <person name="Kalinowski J."/>
            <person name="Ruckert C."/>
        </authorList>
    </citation>
    <scope>NUCLEOTIDE SEQUENCE</scope>
    <source>
        <strain evidence="2">JCM 4815</strain>
    </source>
</reference>
<feature type="region of interest" description="Disordered" evidence="1">
    <location>
        <begin position="15"/>
        <end position="50"/>
    </location>
</feature>
<name>A0A918UN52_9ACTN</name>
<protein>
    <submittedName>
        <fullName evidence="2">Uncharacterized protein</fullName>
    </submittedName>
</protein>
<accession>A0A918UN52</accession>